<organism evidence="2 3">
    <name type="scientific">Clitoria ternatea</name>
    <name type="common">Butterfly pea</name>
    <dbReference type="NCBI Taxonomy" id="43366"/>
    <lineage>
        <taxon>Eukaryota</taxon>
        <taxon>Viridiplantae</taxon>
        <taxon>Streptophyta</taxon>
        <taxon>Embryophyta</taxon>
        <taxon>Tracheophyta</taxon>
        <taxon>Spermatophyta</taxon>
        <taxon>Magnoliopsida</taxon>
        <taxon>eudicotyledons</taxon>
        <taxon>Gunneridae</taxon>
        <taxon>Pentapetalae</taxon>
        <taxon>rosids</taxon>
        <taxon>fabids</taxon>
        <taxon>Fabales</taxon>
        <taxon>Fabaceae</taxon>
        <taxon>Papilionoideae</taxon>
        <taxon>50 kb inversion clade</taxon>
        <taxon>NPAAA clade</taxon>
        <taxon>indigoferoid/millettioid clade</taxon>
        <taxon>Phaseoleae</taxon>
        <taxon>Clitoria</taxon>
    </lineage>
</organism>
<gene>
    <name evidence="2" type="ORF">RJT34_02937</name>
</gene>
<reference evidence="2 3" key="1">
    <citation type="submission" date="2024-01" db="EMBL/GenBank/DDBJ databases">
        <title>The genomes of 5 underutilized Papilionoideae crops provide insights into root nodulation and disease resistance.</title>
        <authorList>
            <person name="Yuan L."/>
        </authorList>
    </citation>
    <scope>NUCLEOTIDE SEQUENCE [LARGE SCALE GENOMIC DNA]</scope>
    <source>
        <strain evidence="2">LY-2023</strain>
        <tissue evidence="2">Leaf</tissue>
    </source>
</reference>
<proteinExistence type="predicted"/>
<dbReference type="Proteomes" id="UP001359559">
    <property type="component" value="Unassembled WGS sequence"/>
</dbReference>
<keyword evidence="3" id="KW-1185">Reference proteome</keyword>
<keyword evidence="1" id="KW-0472">Membrane</keyword>
<name>A0AAN9KL88_CLITE</name>
<accession>A0AAN9KL88</accession>
<evidence type="ECO:0000256" key="1">
    <source>
        <dbReference type="SAM" id="Phobius"/>
    </source>
</evidence>
<sequence length="148" mass="16464">MAEEAYLGRQLLRRGPSLRICQGQGLLRICQCGELRIVRNQLGVHDRGLDLCSESALGDGHGQRPAGSSLAGLETARSAVLARTIVVRRQCFPLFLFLIFIALFFILVLFLLLVDCVVDFGDVKKREEESIDFERVLLLGFCSLVVDL</sequence>
<feature type="transmembrane region" description="Helical" evidence="1">
    <location>
        <begin position="91"/>
        <end position="114"/>
    </location>
</feature>
<keyword evidence="1" id="KW-0812">Transmembrane</keyword>
<keyword evidence="1" id="KW-1133">Transmembrane helix</keyword>
<dbReference type="AlphaFoldDB" id="A0AAN9KL88"/>
<protein>
    <submittedName>
        <fullName evidence="2">Uncharacterized protein</fullName>
    </submittedName>
</protein>
<evidence type="ECO:0000313" key="2">
    <source>
        <dbReference type="EMBL" id="KAK7318238.1"/>
    </source>
</evidence>
<evidence type="ECO:0000313" key="3">
    <source>
        <dbReference type="Proteomes" id="UP001359559"/>
    </source>
</evidence>
<dbReference type="EMBL" id="JAYKXN010000001">
    <property type="protein sequence ID" value="KAK7318238.1"/>
    <property type="molecule type" value="Genomic_DNA"/>
</dbReference>
<comment type="caution">
    <text evidence="2">The sequence shown here is derived from an EMBL/GenBank/DDBJ whole genome shotgun (WGS) entry which is preliminary data.</text>
</comment>